<name>A0A844FE22_9FIRM</name>
<evidence type="ECO:0000256" key="7">
    <source>
        <dbReference type="SAM" id="Phobius"/>
    </source>
</evidence>
<dbReference type="Proteomes" id="UP000462760">
    <property type="component" value="Unassembled WGS sequence"/>
</dbReference>
<dbReference type="PANTHER" id="PTHR14969:SF62">
    <property type="entry name" value="DECAPRENYLPHOSPHORYL-5-PHOSPHORIBOSE PHOSPHATASE RV3807C-RELATED"/>
    <property type="match status" value="1"/>
</dbReference>
<dbReference type="Pfam" id="PF01569">
    <property type="entry name" value="PAP2"/>
    <property type="match status" value="1"/>
</dbReference>
<protein>
    <submittedName>
        <fullName evidence="10">Phosphatase PAP2 family protein</fullName>
    </submittedName>
</protein>
<keyword evidence="6 7" id="KW-0472">Membrane</keyword>
<evidence type="ECO:0000313" key="11">
    <source>
        <dbReference type="Proteomes" id="UP000462760"/>
    </source>
</evidence>
<dbReference type="Gene3D" id="1.20.144.10">
    <property type="entry name" value="Phosphatidic acid phosphatase type 2/haloperoxidase"/>
    <property type="match status" value="2"/>
</dbReference>
<organism evidence="10 11">
    <name type="scientific">Anaerosalibacter bizertensis</name>
    <dbReference type="NCBI Taxonomy" id="932217"/>
    <lineage>
        <taxon>Bacteria</taxon>
        <taxon>Bacillati</taxon>
        <taxon>Bacillota</taxon>
        <taxon>Tissierellia</taxon>
        <taxon>Tissierellales</taxon>
        <taxon>Sporanaerobacteraceae</taxon>
        <taxon>Anaerosalibacter</taxon>
    </lineage>
</organism>
<evidence type="ECO:0000256" key="5">
    <source>
        <dbReference type="ARBA" id="ARBA00022989"/>
    </source>
</evidence>
<keyword evidence="12" id="KW-1185">Reference proteome</keyword>
<dbReference type="InterPro" id="IPR001011">
    <property type="entry name" value="Acid_Pase_classA_bac"/>
</dbReference>
<keyword evidence="3 7" id="KW-0812">Transmembrane</keyword>
<comment type="caution">
    <text evidence="10">The sequence shown here is derived from an EMBL/GenBank/DDBJ whole genome shotgun (WGS) entry which is preliminary data.</text>
</comment>
<evidence type="ECO:0000259" key="8">
    <source>
        <dbReference type="SMART" id="SM00014"/>
    </source>
</evidence>
<reference evidence="9" key="2">
    <citation type="submission" date="2022-01" db="EMBL/GenBank/DDBJ databases">
        <title>Collection of gut derived symbiotic bacterial strains cultured from healthy donors.</title>
        <authorList>
            <person name="Lin H."/>
            <person name="Kohout C."/>
            <person name="Waligurski E."/>
            <person name="Pamer E.G."/>
        </authorList>
    </citation>
    <scope>NUCLEOTIDE SEQUENCE</scope>
    <source>
        <strain evidence="9">MSK.14.39</strain>
    </source>
</reference>
<dbReference type="SMART" id="SM00014">
    <property type="entry name" value="acidPPc"/>
    <property type="match status" value="1"/>
</dbReference>
<evidence type="ECO:0000313" key="12">
    <source>
        <dbReference type="Proteomes" id="UP001108123"/>
    </source>
</evidence>
<keyword evidence="4" id="KW-0378">Hydrolase</keyword>
<evidence type="ECO:0000256" key="6">
    <source>
        <dbReference type="ARBA" id="ARBA00023136"/>
    </source>
</evidence>
<reference evidence="10 11" key="1">
    <citation type="submission" date="2019-08" db="EMBL/GenBank/DDBJ databases">
        <title>In-depth cultivation of the pig gut microbiome towards novel bacterial diversity and tailored functional studies.</title>
        <authorList>
            <person name="Wylensek D."/>
            <person name="Hitch T.C.A."/>
            <person name="Clavel T."/>
        </authorList>
    </citation>
    <scope>NUCLEOTIDE SEQUENCE [LARGE SCALE GENOMIC DNA]</scope>
    <source>
        <strain evidence="10 11">Med78-601-WT-4W-RMD-3</strain>
    </source>
</reference>
<feature type="transmembrane region" description="Helical" evidence="7">
    <location>
        <begin position="126"/>
        <end position="149"/>
    </location>
</feature>
<feature type="transmembrane region" description="Helical" evidence="7">
    <location>
        <begin position="155"/>
        <end position="173"/>
    </location>
</feature>
<dbReference type="OrthoDB" id="9789113at2"/>
<gene>
    <name evidence="10" type="ORF">FYJ27_00540</name>
    <name evidence="9" type="ORF">L0P62_03700</name>
</gene>
<dbReference type="SUPFAM" id="SSF48317">
    <property type="entry name" value="Acid phosphatase/Vanadium-dependent haloperoxidase"/>
    <property type="match status" value="1"/>
</dbReference>
<accession>A0A844FE22</accession>
<dbReference type="PRINTS" id="PR00483">
    <property type="entry name" value="BACPHPHTASE"/>
</dbReference>
<evidence type="ECO:0000256" key="1">
    <source>
        <dbReference type="ARBA" id="ARBA00004651"/>
    </source>
</evidence>
<dbReference type="EMBL" id="JAKNID010000008">
    <property type="protein sequence ID" value="MCG4564548.1"/>
    <property type="molecule type" value="Genomic_DNA"/>
</dbReference>
<feature type="transmembrane region" description="Helical" evidence="7">
    <location>
        <begin position="60"/>
        <end position="79"/>
    </location>
</feature>
<dbReference type="GO" id="GO:0005886">
    <property type="term" value="C:plasma membrane"/>
    <property type="evidence" value="ECO:0007669"/>
    <property type="project" value="UniProtKB-SubCell"/>
</dbReference>
<dbReference type="Proteomes" id="UP001108123">
    <property type="component" value="Unassembled WGS sequence"/>
</dbReference>
<comment type="subcellular location">
    <subcellularLocation>
        <location evidence="1">Cell membrane</location>
        <topology evidence="1">Multi-pass membrane protein</topology>
    </subcellularLocation>
</comment>
<keyword evidence="2" id="KW-1003">Cell membrane</keyword>
<dbReference type="RefSeq" id="WP_154481503.1">
    <property type="nucleotide sequence ID" value="NZ_JAHLOA010000008.1"/>
</dbReference>
<dbReference type="AlphaFoldDB" id="A0A844FE22"/>
<evidence type="ECO:0000256" key="2">
    <source>
        <dbReference type="ARBA" id="ARBA00022475"/>
    </source>
</evidence>
<sequence>MKKNKIPNKFDRKILSWFNSTIKSNFLDRFMYIITNLGSGWFSTTLFALLILFGKDKLRVVGVEGAVAISISQIIVQILKRSLGRQRPYNVLDNINTFGIILKDYSFPSGHTTAGFSIATILYLNYPYLVVPALLLAATVGISRMYLGVHYPTDVVAGIIIGTIPALFVHFKLSMYIKEILIYFQLI</sequence>
<feature type="transmembrane region" description="Helical" evidence="7">
    <location>
        <begin position="30"/>
        <end position="54"/>
    </location>
</feature>
<feature type="domain" description="Phosphatidic acid phosphatase type 2/haloperoxidase" evidence="8">
    <location>
        <begin position="61"/>
        <end position="170"/>
    </location>
</feature>
<dbReference type="GO" id="GO:0030288">
    <property type="term" value="C:outer membrane-bounded periplasmic space"/>
    <property type="evidence" value="ECO:0007669"/>
    <property type="project" value="InterPro"/>
</dbReference>
<evidence type="ECO:0000313" key="9">
    <source>
        <dbReference type="EMBL" id="MCG4564548.1"/>
    </source>
</evidence>
<evidence type="ECO:0000313" key="10">
    <source>
        <dbReference type="EMBL" id="MSS42225.1"/>
    </source>
</evidence>
<dbReference type="PANTHER" id="PTHR14969">
    <property type="entry name" value="SPHINGOSINE-1-PHOSPHATE PHOSPHOHYDROLASE"/>
    <property type="match status" value="1"/>
</dbReference>
<dbReference type="EMBL" id="VULR01000001">
    <property type="protein sequence ID" value="MSS42225.1"/>
    <property type="molecule type" value="Genomic_DNA"/>
</dbReference>
<dbReference type="InterPro" id="IPR000326">
    <property type="entry name" value="PAP2/HPO"/>
</dbReference>
<evidence type="ECO:0000256" key="3">
    <source>
        <dbReference type="ARBA" id="ARBA00022692"/>
    </source>
</evidence>
<proteinExistence type="predicted"/>
<dbReference type="GO" id="GO:0003993">
    <property type="term" value="F:acid phosphatase activity"/>
    <property type="evidence" value="ECO:0007669"/>
    <property type="project" value="InterPro"/>
</dbReference>
<dbReference type="InterPro" id="IPR036938">
    <property type="entry name" value="PAP2/HPO_sf"/>
</dbReference>
<keyword evidence="5 7" id="KW-1133">Transmembrane helix</keyword>
<evidence type="ECO:0000256" key="4">
    <source>
        <dbReference type="ARBA" id="ARBA00022801"/>
    </source>
</evidence>